<evidence type="ECO:0000313" key="1">
    <source>
        <dbReference type="EMBL" id="CAD8060986.1"/>
    </source>
</evidence>
<keyword evidence="2" id="KW-1185">Reference proteome</keyword>
<dbReference type="EMBL" id="CAJJDN010000015">
    <property type="protein sequence ID" value="CAD8060986.1"/>
    <property type="molecule type" value="Genomic_DNA"/>
</dbReference>
<comment type="caution">
    <text evidence="1">The sequence shown here is derived from an EMBL/GenBank/DDBJ whole genome shotgun (WGS) entry which is preliminary data.</text>
</comment>
<gene>
    <name evidence="1" type="ORF">PSON_ATCC_30995.1.T0150072</name>
</gene>
<evidence type="ECO:0000313" key="2">
    <source>
        <dbReference type="Proteomes" id="UP000692954"/>
    </source>
</evidence>
<dbReference type="AlphaFoldDB" id="A0A8S1L858"/>
<sequence length="51" mass="6122">MFNLLAVPKVQKPSEQVIQIKIQKRSIRCKINFLFSVKCKYRRKKTINWNG</sequence>
<accession>A0A8S1L858</accession>
<reference evidence="1" key="1">
    <citation type="submission" date="2021-01" db="EMBL/GenBank/DDBJ databases">
        <authorList>
            <consortium name="Genoscope - CEA"/>
            <person name="William W."/>
        </authorList>
    </citation>
    <scope>NUCLEOTIDE SEQUENCE</scope>
</reference>
<proteinExistence type="predicted"/>
<organism evidence="1 2">
    <name type="scientific">Paramecium sonneborni</name>
    <dbReference type="NCBI Taxonomy" id="65129"/>
    <lineage>
        <taxon>Eukaryota</taxon>
        <taxon>Sar</taxon>
        <taxon>Alveolata</taxon>
        <taxon>Ciliophora</taxon>
        <taxon>Intramacronucleata</taxon>
        <taxon>Oligohymenophorea</taxon>
        <taxon>Peniculida</taxon>
        <taxon>Parameciidae</taxon>
        <taxon>Paramecium</taxon>
    </lineage>
</organism>
<protein>
    <submittedName>
        <fullName evidence="1">Uncharacterized protein</fullName>
    </submittedName>
</protein>
<dbReference type="Proteomes" id="UP000692954">
    <property type="component" value="Unassembled WGS sequence"/>
</dbReference>
<name>A0A8S1L858_9CILI</name>